<dbReference type="PANTHER" id="PTHR43716">
    <property type="entry name" value="D-2-HYDROXYGLUTARATE DEHYDROGENASE, MITOCHONDRIAL"/>
    <property type="match status" value="1"/>
</dbReference>
<dbReference type="SUPFAM" id="SSF56176">
    <property type="entry name" value="FAD-binding/transporter-associated domain-like"/>
    <property type="match status" value="1"/>
</dbReference>
<proteinExistence type="inferred from homology"/>
<dbReference type="InterPro" id="IPR016167">
    <property type="entry name" value="FAD-bd_PCMH_sub1"/>
</dbReference>
<dbReference type="PROSITE" id="PS51387">
    <property type="entry name" value="FAD_PCMH"/>
    <property type="match status" value="1"/>
</dbReference>
<dbReference type="InterPro" id="IPR006094">
    <property type="entry name" value="Oxid_FAD_bind_N"/>
</dbReference>
<evidence type="ECO:0000313" key="13">
    <source>
        <dbReference type="Proteomes" id="UP000274756"/>
    </source>
</evidence>
<evidence type="ECO:0000256" key="7">
    <source>
        <dbReference type="ARBA" id="ARBA00039639"/>
    </source>
</evidence>
<dbReference type="Gene3D" id="3.30.43.10">
    <property type="entry name" value="Uridine Diphospho-n-acetylenolpyruvylglucosamine Reductase, domain 2"/>
    <property type="match status" value="1"/>
</dbReference>
<dbReference type="Gene3D" id="3.30.465.10">
    <property type="match status" value="1"/>
</dbReference>
<dbReference type="Pfam" id="PF01565">
    <property type="entry name" value="FAD_binding_4"/>
    <property type="match status" value="1"/>
</dbReference>
<dbReference type="STRING" id="318479.A0A0N4UB02"/>
<organism evidence="12 14">
    <name type="scientific">Dracunculus medinensis</name>
    <name type="common">Guinea worm</name>
    <dbReference type="NCBI Taxonomy" id="318479"/>
    <lineage>
        <taxon>Eukaryota</taxon>
        <taxon>Metazoa</taxon>
        <taxon>Ecdysozoa</taxon>
        <taxon>Nematoda</taxon>
        <taxon>Chromadorea</taxon>
        <taxon>Rhabditida</taxon>
        <taxon>Spirurina</taxon>
        <taxon>Dracunculoidea</taxon>
        <taxon>Dracunculidae</taxon>
        <taxon>Dracunculus</taxon>
    </lineage>
</organism>
<dbReference type="GO" id="GO:0071949">
    <property type="term" value="F:FAD binding"/>
    <property type="evidence" value="ECO:0007669"/>
    <property type="project" value="InterPro"/>
</dbReference>
<name>A0A0N4UB02_DRAME</name>
<keyword evidence="3" id="KW-0285">Flavoprotein</keyword>
<evidence type="ECO:0000256" key="6">
    <source>
        <dbReference type="ARBA" id="ARBA00039003"/>
    </source>
</evidence>
<keyword evidence="4" id="KW-0274">FAD</keyword>
<dbReference type="Pfam" id="PF02913">
    <property type="entry name" value="FAD-oxidase_C"/>
    <property type="match status" value="1"/>
</dbReference>
<evidence type="ECO:0000256" key="4">
    <source>
        <dbReference type="ARBA" id="ARBA00022827"/>
    </source>
</evidence>
<dbReference type="InterPro" id="IPR016164">
    <property type="entry name" value="FAD-linked_Oxase-like_C"/>
</dbReference>
<dbReference type="Gene3D" id="3.30.70.2190">
    <property type="match status" value="1"/>
</dbReference>
<comment type="catalytic activity">
    <reaction evidence="9">
        <text>(R)-malate + A = oxaloacetate + AH2</text>
        <dbReference type="Rhea" id="RHEA:67460"/>
        <dbReference type="ChEBI" id="CHEBI:13193"/>
        <dbReference type="ChEBI" id="CHEBI:15588"/>
        <dbReference type="ChEBI" id="CHEBI:16452"/>
        <dbReference type="ChEBI" id="CHEBI:17499"/>
    </reaction>
    <physiologicalReaction direction="left-to-right" evidence="9">
        <dbReference type="Rhea" id="RHEA:67461"/>
    </physiologicalReaction>
</comment>
<evidence type="ECO:0000313" key="11">
    <source>
        <dbReference type="EMBL" id="VDN58271.1"/>
    </source>
</evidence>
<comment type="similarity">
    <text evidence="2">Belongs to the FAD-binding oxidoreductase/transferase type 4 family.</text>
</comment>
<dbReference type="GO" id="GO:0051990">
    <property type="term" value="F:(R)-2-hydroxyglutarate dehydrogenase activity"/>
    <property type="evidence" value="ECO:0007669"/>
    <property type="project" value="UniProtKB-EC"/>
</dbReference>
<reference evidence="11 13" key="2">
    <citation type="submission" date="2018-11" db="EMBL/GenBank/DDBJ databases">
        <authorList>
            <consortium name="Pathogen Informatics"/>
        </authorList>
    </citation>
    <scope>NUCLEOTIDE SEQUENCE [LARGE SCALE GENOMIC DNA]</scope>
</reference>
<dbReference type="GO" id="GO:0005739">
    <property type="term" value="C:mitochondrion"/>
    <property type="evidence" value="ECO:0007669"/>
    <property type="project" value="TreeGrafter"/>
</dbReference>
<evidence type="ECO:0000256" key="3">
    <source>
        <dbReference type="ARBA" id="ARBA00022630"/>
    </source>
</evidence>
<evidence type="ECO:0000256" key="9">
    <source>
        <dbReference type="ARBA" id="ARBA00049267"/>
    </source>
</evidence>
<dbReference type="Proteomes" id="UP000038040">
    <property type="component" value="Unplaced"/>
</dbReference>
<keyword evidence="13" id="KW-1185">Reference proteome</keyword>
<dbReference type="InterPro" id="IPR036318">
    <property type="entry name" value="FAD-bd_PCMH-like_sf"/>
</dbReference>
<feature type="domain" description="FAD-binding PCMH-type" evidence="10">
    <location>
        <begin position="70"/>
        <end position="251"/>
    </location>
</feature>
<evidence type="ECO:0000313" key="14">
    <source>
        <dbReference type="WBParaSite" id="DME_0000436101-mRNA-1"/>
    </source>
</evidence>
<evidence type="ECO:0000256" key="1">
    <source>
        <dbReference type="ARBA" id="ARBA00001974"/>
    </source>
</evidence>
<keyword evidence="5" id="KW-0560">Oxidoreductase</keyword>
<dbReference type="PANTHER" id="PTHR43716:SF1">
    <property type="entry name" value="D-2-HYDROXYGLUTARATE DEHYDROGENASE, MITOCHONDRIAL"/>
    <property type="match status" value="1"/>
</dbReference>
<sequence length="498" mass="55715">MFVFNSLICSGISTNRHQRKQNRYVSSAPPRGQYSVLCDQDLNLFESIVGQKNCQTSDLDPYNTDWLKAYKGSSKCILFPTCDQQVSAILKHCYSRNIAVVPQSGNTSLVGGSVPVYDEVILSIRKLNQHFAFDPYSGILECDAGMIMEDVDNRLATYGFMMPYDLGSRGSCLIGGNVSTGVGGVRHLRFGSLHNRIVGLNVVLADEKGSIVKFGSKIRKDNTNLHIHQIFVGSEGQLGIITRIIMAVVPRPNSIQVTMIGANSPNSCLEILRAAQNELCEILSAVELMDHESMICLEENENLKNVLKTHSPFNIIIETMGSDEEHDKEKIEKFMCKIIDEGLAVDGVQAADKKEATYIWKLRKTLPLAPLHDGFVFKHDISLPLKHFFVLSDIIKQRLGSLAKRVITFGHMADGDCHVNVSAKQYSPEINAKLYPFLCEWVVEHGGSISAEHGIGQERRPYKNIGKGYEIKMAEHIKRIFDPRYILSPYKMIYNENV</sequence>
<dbReference type="Proteomes" id="UP000274756">
    <property type="component" value="Unassembled WGS sequence"/>
</dbReference>
<dbReference type="InterPro" id="IPR016166">
    <property type="entry name" value="FAD-bd_PCMH"/>
</dbReference>
<dbReference type="InterPro" id="IPR004113">
    <property type="entry name" value="FAD-bd_oxidored_4_C"/>
</dbReference>
<dbReference type="EMBL" id="UYYG01001167">
    <property type="protein sequence ID" value="VDN58271.1"/>
    <property type="molecule type" value="Genomic_DNA"/>
</dbReference>
<dbReference type="Gene3D" id="3.30.70.2740">
    <property type="match status" value="1"/>
</dbReference>
<dbReference type="InterPro" id="IPR051264">
    <property type="entry name" value="FAD-oxidored/transferase_4"/>
</dbReference>
<evidence type="ECO:0000256" key="5">
    <source>
        <dbReference type="ARBA" id="ARBA00023002"/>
    </source>
</evidence>
<evidence type="ECO:0000313" key="12">
    <source>
        <dbReference type="Proteomes" id="UP000038040"/>
    </source>
</evidence>
<dbReference type="EC" id="1.1.99.39" evidence="6"/>
<dbReference type="FunFam" id="3.30.70.2190:FF:000001">
    <property type="entry name" value="D-2-hydroxyglutarate dehydrogenase mitochondrial"/>
    <property type="match status" value="1"/>
</dbReference>
<evidence type="ECO:0000256" key="2">
    <source>
        <dbReference type="ARBA" id="ARBA00008000"/>
    </source>
</evidence>
<evidence type="ECO:0000256" key="8">
    <source>
        <dbReference type="ARBA" id="ARBA00045410"/>
    </source>
</evidence>
<gene>
    <name evidence="11" type="ORF">DME_LOCUS8244</name>
</gene>
<comment type="cofactor">
    <cofactor evidence="1">
        <name>FAD</name>
        <dbReference type="ChEBI" id="CHEBI:57692"/>
    </cofactor>
</comment>
<dbReference type="WBParaSite" id="DME_0000436101-mRNA-1">
    <property type="protein sequence ID" value="DME_0000436101-mRNA-1"/>
    <property type="gene ID" value="DME_0000436101"/>
</dbReference>
<dbReference type="OrthoDB" id="5332616at2759"/>
<evidence type="ECO:0000259" key="10">
    <source>
        <dbReference type="PROSITE" id="PS51387"/>
    </source>
</evidence>
<protein>
    <recommendedName>
        <fullName evidence="7">D-2-hydroxyglutarate dehydrogenase, mitochondrial</fullName>
        <ecNumber evidence="6">1.1.99.39</ecNumber>
    </recommendedName>
</protein>
<reference evidence="14" key="1">
    <citation type="submission" date="2017-02" db="UniProtKB">
        <authorList>
            <consortium name="WormBaseParasite"/>
        </authorList>
    </citation>
    <scope>IDENTIFICATION</scope>
</reference>
<comment type="function">
    <text evidence="8">Catalyzes the oxidation of D-2-hydroxyglutarate (D-2-HG) to alpha-ketoglutarate. Also catalyzes the oxidation of other D-2-hydroxyacids, such as D-malate (D-MAL) and D-lactate (D-LAC). Exhibits high activities towards D-2-HG and D-MAL but a very weak activity towards D-LAC.</text>
</comment>
<dbReference type="AlphaFoldDB" id="A0A0N4UB02"/>
<dbReference type="SUPFAM" id="SSF55103">
    <property type="entry name" value="FAD-linked oxidases, C-terminal domain"/>
    <property type="match status" value="1"/>
</dbReference>
<dbReference type="InterPro" id="IPR016169">
    <property type="entry name" value="FAD-bd_PCMH_sub2"/>
</dbReference>
<accession>A0A0N4UB02</accession>
<dbReference type="FunFam" id="3.30.43.10:FF:000011">
    <property type="entry name" value="D-lactate dehydrogenase (Cytochrome)"/>
    <property type="match status" value="1"/>
</dbReference>